<dbReference type="RefSeq" id="WP_090846776.1">
    <property type="nucleotide sequence ID" value="NZ_FMZL01000014.1"/>
</dbReference>
<dbReference type="GO" id="GO:0003677">
    <property type="term" value="F:DNA binding"/>
    <property type="evidence" value="ECO:0007669"/>
    <property type="project" value="UniProtKB-KW"/>
</dbReference>
<keyword evidence="2" id="KW-0238">DNA-binding</keyword>
<dbReference type="AlphaFoldDB" id="A0A1G6LGL7"/>
<dbReference type="InterPro" id="IPR002577">
    <property type="entry name" value="HTH_HxlR"/>
</dbReference>
<organism evidence="5 6">
    <name type="scientific">Parafannyhessea umbonata</name>
    <dbReference type="NCBI Taxonomy" id="604330"/>
    <lineage>
        <taxon>Bacteria</taxon>
        <taxon>Bacillati</taxon>
        <taxon>Actinomycetota</taxon>
        <taxon>Coriobacteriia</taxon>
        <taxon>Coriobacteriales</taxon>
        <taxon>Atopobiaceae</taxon>
        <taxon>Parafannyhessea</taxon>
    </lineage>
</organism>
<name>A0A1G6LGL7_9ACTN</name>
<accession>A0A1G6LGL7</accession>
<dbReference type="Proteomes" id="UP000198528">
    <property type="component" value="Unassembled WGS sequence"/>
</dbReference>
<gene>
    <name evidence="5" type="ORF">SAMN04487824_1142</name>
</gene>
<evidence type="ECO:0000256" key="2">
    <source>
        <dbReference type="ARBA" id="ARBA00023125"/>
    </source>
</evidence>
<evidence type="ECO:0000313" key="6">
    <source>
        <dbReference type="Proteomes" id="UP000198528"/>
    </source>
</evidence>
<dbReference type="Pfam" id="PF01638">
    <property type="entry name" value="HxlR"/>
    <property type="match status" value="1"/>
</dbReference>
<dbReference type="PANTHER" id="PTHR33204">
    <property type="entry name" value="TRANSCRIPTIONAL REGULATOR, MARR FAMILY"/>
    <property type="match status" value="1"/>
</dbReference>
<evidence type="ECO:0000256" key="3">
    <source>
        <dbReference type="ARBA" id="ARBA00023163"/>
    </source>
</evidence>
<dbReference type="EMBL" id="FMZL01000014">
    <property type="protein sequence ID" value="SDC42097.1"/>
    <property type="molecule type" value="Genomic_DNA"/>
</dbReference>
<keyword evidence="1" id="KW-0805">Transcription regulation</keyword>
<protein>
    <submittedName>
        <fullName evidence="5">Transcriptional regulator, HxlR family</fullName>
    </submittedName>
</protein>
<dbReference type="InterPro" id="IPR036388">
    <property type="entry name" value="WH-like_DNA-bd_sf"/>
</dbReference>
<dbReference type="PANTHER" id="PTHR33204:SF29">
    <property type="entry name" value="TRANSCRIPTIONAL REGULATOR"/>
    <property type="match status" value="1"/>
</dbReference>
<feature type="domain" description="HTH hxlR-type" evidence="4">
    <location>
        <begin position="10"/>
        <end position="110"/>
    </location>
</feature>
<evidence type="ECO:0000256" key="1">
    <source>
        <dbReference type="ARBA" id="ARBA00023015"/>
    </source>
</evidence>
<reference evidence="6" key="1">
    <citation type="submission" date="2016-10" db="EMBL/GenBank/DDBJ databases">
        <authorList>
            <person name="Varghese N."/>
            <person name="Submissions S."/>
        </authorList>
    </citation>
    <scope>NUCLEOTIDE SEQUENCE [LARGE SCALE GENOMIC DNA]</scope>
    <source>
        <strain evidence="6">DSM 22619</strain>
    </source>
</reference>
<dbReference type="STRING" id="604330.SAMN04489857_0017"/>
<dbReference type="InterPro" id="IPR036390">
    <property type="entry name" value="WH_DNA-bd_sf"/>
</dbReference>
<proteinExistence type="predicted"/>
<evidence type="ECO:0000313" key="5">
    <source>
        <dbReference type="EMBL" id="SDC42097.1"/>
    </source>
</evidence>
<dbReference type="PROSITE" id="PS51118">
    <property type="entry name" value="HTH_HXLR"/>
    <property type="match status" value="1"/>
</dbReference>
<evidence type="ECO:0000259" key="4">
    <source>
        <dbReference type="PROSITE" id="PS51118"/>
    </source>
</evidence>
<dbReference type="Gene3D" id="1.10.10.10">
    <property type="entry name" value="Winged helix-like DNA-binding domain superfamily/Winged helix DNA-binding domain"/>
    <property type="match status" value="1"/>
</dbReference>
<dbReference type="SUPFAM" id="SSF46785">
    <property type="entry name" value="Winged helix' DNA-binding domain"/>
    <property type="match status" value="1"/>
</dbReference>
<keyword evidence="3" id="KW-0804">Transcription</keyword>
<sequence>MGERRNVSWCPAISSLQRVVGGKWKIEILFYVALEDVRHFGELRRCLRGVSESTLSRQLKELVADDFLERVDYQEVPPRVEYRLTRRGESFRPLLQAMWDWSEAEFEFSQAEAEQMREARERLGVAQVR</sequence>
<keyword evidence="6" id="KW-1185">Reference proteome</keyword>